<feature type="transmembrane region" description="Helical" evidence="6">
    <location>
        <begin position="219"/>
        <end position="244"/>
    </location>
</feature>
<dbReference type="EMBL" id="JABBGA010000005">
    <property type="protein sequence ID" value="NML25884.1"/>
    <property type="molecule type" value="Genomic_DNA"/>
</dbReference>
<feature type="transmembrane region" description="Helical" evidence="6">
    <location>
        <begin position="149"/>
        <end position="169"/>
    </location>
</feature>
<dbReference type="Pfam" id="PF03706">
    <property type="entry name" value="LPG_synthase_TM"/>
    <property type="match status" value="1"/>
</dbReference>
<accession>A0A848G3P2</accession>
<dbReference type="Proteomes" id="UP000580043">
    <property type="component" value="Unassembled WGS sequence"/>
</dbReference>
<evidence type="ECO:0000256" key="3">
    <source>
        <dbReference type="ARBA" id="ARBA00022692"/>
    </source>
</evidence>
<feature type="transmembrane region" description="Helical" evidence="6">
    <location>
        <begin position="250"/>
        <end position="270"/>
    </location>
</feature>
<keyword evidence="4 6" id="KW-1133">Transmembrane helix</keyword>
<dbReference type="RefSeq" id="WP_169145426.1">
    <property type="nucleotide sequence ID" value="NZ_JABBGA010000005.1"/>
</dbReference>
<dbReference type="NCBIfam" id="TIGR00374">
    <property type="entry name" value="flippase-like domain"/>
    <property type="match status" value="1"/>
</dbReference>
<name>A0A848G3P2_9RHOO</name>
<gene>
    <name evidence="7" type="ORF">HHL15_09040</name>
</gene>
<evidence type="ECO:0000256" key="6">
    <source>
        <dbReference type="SAM" id="Phobius"/>
    </source>
</evidence>
<proteinExistence type="predicted"/>
<evidence type="ECO:0000313" key="7">
    <source>
        <dbReference type="EMBL" id="NML25884.1"/>
    </source>
</evidence>
<comment type="subcellular location">
    <subcellularLocation>
        <location evidence="1">Cell membrane</location>
        <topology evidence="1">Multi-pass membrane protein</topology>
    </subcellularLocation>
</comment>
<keyword evidence="2" id="KW-1003">Cell membrane</keyword>
<keyword evidence="3 6" id="KW-0812">Transmembrane</keyword>
<dbReference type="PANTHER" id="PTHR39087">
    <property type="entry name" value="UPF0104 MEMBRANE PROTEIN MJ1595"/>
    <property type="match status" value="1"/>
</dbReference>
<comment type="caution">
    <text evidence="7">The sequence shown here is derived from an EMBL/GenBank/DDBJ whole genome shotgun (WGS) entry which is preliminary data.</text>
</comment>
<evidence type="ECO:0000256" key="2">
    <source>
        <dbReference type="ARBA" id="ARBA00022475"/>
    </source>
</evidence>
<protein>
    <submittedName>
        <fullName evidence="7">Flippase-like domain-containing protein</fullName>
    </submittedName>
</protein>
<keyword evidence="5 6" id="KW-0472">Membrane</keyword>
<feature type="transmembrane region" description="Helical" evidence="6">
    <location>
        <begin position="42"/>
        <end position="59"/>
    </location>
</feature>
<sequence>MSAGKLFKLMLGVGLAVFFLWLVVRQISLADLKTAFAAADPVWIGVALVAFFVGYACRIERWLLMLQRDNPSLGWHHCAGPLMASVAANNVLPFRAGDLVRAFGFNRRLGIGASTAIVTLFAERLLDLLMVLLFLGGALACFGTDLTRLAGVGSAVPIAAAAGILGLLLSPRLFAAPARALARALTRVAPGPGQKIQAEIDKALTTLEHFSAGHTMPRLIAWSFLAWLAEGCVFWCAGLALPALSAPLGGWLALPVGTLATLIPSTPGYIGTFDYFTARAMTELGNPAAAATAYALLVHILLWLPATLAGGIYLILNPTRPSPEAETC</sequence>
<evidence type="ECO:0000256" key="1">
    <source>
        <dbReference type="ARBA" id="ARBA00004651"/>
    </source>
</evidence>
<evidence type="ECO:0000256" key="4">
    <source>
        <dbReference type="ARBA" id="ARBA00022989"/>
    </source>
</evidence>
<feature type="transmembrane region" description="Helical" evidence="6">
    <location>
        <begin position="291"/>
        <end position="316"/>
    </location>
</feature>
<organism evidence="7 8">
    <name type="scientific">Zoogloea dura</name>
    <dbReference type="NCBI Taxonomy" id="2728840"/>
    <lineage>
        <taxon>Bacteria</taxon>
        <taxon>Pseudomonadati</taxon>
        <taxon>Pseudomonadota</taxon>
        <taxon>Betaproteobacteria</taxon>
        <taxon>Rhodocyclales</taxon>
        <taxon>Zoogloeaceae</taxon>
        <taxon>Zoogloea</taxon>
    </lineage>
</organism>
<dbReference type="PANTHER" id="PTHR39087:SF2">
    <property type="entry name" value="UPF0104 MEMBRANE PROTEIN MJ1595"/>
    <property type="match status" value="1"/>
</dbReference>
<reference evidence="7 8" key="1">
    <citation type="submission" date="2020-04" db="EMBL/GenBank/DDBJ databases">
        <title>Zoogloea sp. G-4-1-14 isolated from soil.</title>
        <authorList>
            <person name="Dahal R.H."/>
        </authorList>
    </citation>
    <scope>NUCLEOTIDE SEQUENCE [LARGE SCALE GENOMIC DNA]</scope>
    <source>
        <strain evidence="7 8">G-4-1-14</strain>
    </source>
</reference>
<dbReference type="AlphaFoldDB" id="A0A848G3P2"/>
<dbReference type="GO" id="GO:0005886">
    <property type="term" value="C:plasma membrane"/>
    <property type="evidence" value="ECO:0007669"/>
    <property type="project" value="UniProtKB-SubCell"/>
</dbReference>
<evidence type="ECO:0000256" key="5">
    <source>
        <dbReference type="ARBA" id="ARBA00023136"/>
    </source>
</evidence>
<keyword evidence="8" id="KW-1185">Reference proteome</keyword>
<feature type="transmembrane region" description="Helical" evidence="6">
    <location>
        <begin position="125"/>
        <end position="143"/>
    </location>
</feature>
<evidence type="ECO:0000313" key="8">
    <source>
        <dbReference type="Proteomes" id="UP000580043"/>
    </source>
</evidence>
<dbReference type="InterPro" id="IPR022791">
    <property type="entry name" value="L-PG_synthase/AglD"/>
</dbReference>